<dbReference type="OrthoDB" id="422220at2759"/>
<dbReference type="InterPro" id="IPR027417">
    <property type="entry name" value="P-loop_NTPase"/>
</dbReference>
<feature type="region of interest" description="Disordered" evidence="9">
    <location>
        <begin position="2478"/>
        <end position="2503"/>
    </location>
</feature>
<feature type="compositionally biased region" description="Acidic residues" evidence="9">
    <location>
        <begin position="2570"/>
        <end position="2579"/>
    </location>
</feature>
<dbReference type="EMBL" id="KZ507588">
    <property type="protein sequence ID" value="PKU36514.1"/>
    <property type="molecule type" value="Genomic_DNA"/>
</dbReference>
<name>A0A2I0TRS3_LIMLA</name>
<dbReference type="FunFam" id="3.40.50.300:FF:004550">
    <property type="entry name" value="Midasin"/>
    <property type="match status" value="1"/>
</dbReference>
<feature type="compositionally biased region" description="Polar residues" evidence="9">
    <location>
        <begin position="2724"/>
        <end position="2734"/>
    </location>
</feature>
<comment type="similarity">
    <text evidence="3">Belongs to the midasin family.</text>
</comment>
<dbReference type="GO" id="GO:0016887">
    <property type="term" value="F:ATP hydrolysis activity"/>
    <property type="evidence" value="ECO:0007669"/>
    <property type="project" value="InterPro"/>
</dbReference>
<dbReference type="GO" id="GO:0005524">
    <property type="term" value="F:ATP binding"/>
    <property type="evidence" value="ECO:0007669"/>
    <property type="project" value="UniProtKB-KW"/>
</dbReference>
<protein>
    <recommendedName>
        <fullName evidence="4">Midasin</fullName>
    </recommendedName>
</protein>
<feature type="region of interest" description="Disordered" evidence="9">
    <location>
        <begin position="2526"/>
        <end position="2734"/>
    </location>
</feature>
<evidence type="ECO:0000256" key="8">
    <source>
        <dbReference type="ARBA" id="ARBA00023242"/>
    </source>
</evidence>
<evidence type="ECO:0000256" key="5">
    <source>
        <dbReference type="ARBA" id="ARBA00022741"/>
    </source>
</evidence>
<feature type="compositionally biased region" description="Basic and acidic residues" evidence="9">
    <location>
        <begin position="2591"/>
        <end position="2601"/>
    </location>
</feature>
<dbReference type="Pfam" id="PF17865">
    <property type="entry name" value="AAA_lid_5"/>
    <property type="match status" value="1"/>
</dbReference>
<feature type="compositionally biased region" description="Basic and acidic residues" evidence="9">
    <location>
        <begin position="2555"/>
        <end position="2569"/>
    </location>
</feature>
<dbReference type="Pfam" id="PF07728">
    <property type="entry name" value="AAA_5"/>
    <property type="match status" value="5"/>
</dbReference>
<evidence type="ECO:0000256" key="2">
    <source>
        <dbReference type="ARBA" id="ARBA00004642"/>
    </source>
</evidence>
<reference evidence="12" key="2">
    <citation type="submission" date="2017-12" db="EMBL/GenBank/DDBJ databases">
        <title>Genome sequence of the Bar-tailed Godwit (Limosa lapponica baueri).</title>
        <authorList>
            <person name="Lima N.C.B."/>
            <person name="Parody-Merino A.M."/>
            <person name="Battley P.F."/>
            <person name="Fidler A.E."/>
            <person name="Prosdocimi F."/>
        </authorList>
    </citation>
    <scope>NUCLEOTIDE SEQUENCE [LARGE SCALE GENOMIC DNA]</scope>
</reference>
<dbReference type="SUPFAM" id="SSF52540">
    <property type="entry name" value="P-loop containing nucleoside triphosphate hydrolases"/>
    <property type="match status" value="5"/>
</dbReference>
<feature type="domain" description="AAA+ ATPase" evidence="10">
    <location>
        <begin position="356"/>
        <end position="716"/>
    </location>
</feature>
<dbReference type="InterPro" id="IPR041190">
    <property type="entry name" value="Midasin_AAA_lid_5"/>
</dbReference>
<evidence type="ECO:0000256" key="1">
    <source>
        <dbReference type="ARBA" id="ARBA00004604"/>
    </source>
</evidence>
<feature type="compositionally biased region" description="Acidic residues" evidence="9">
    <location>
        <begin position="2708"/>
        <end position="2718"/>
    </location>
</feature>
<dbReference type="InterPro" id="IPR040848">
    <property type="entry name" value="AAA_lid_7"/>
</dbReference>
<keyword evidence="12" id="KW-1185">Reference proteome</keyword>
<organism evidence="11 12">
    <name type="scientific">Limosa lapponica baueri</name>
    <dbReference type="NCBI Taxonomy" id="1758121"/>
    <lineage>
        <taxon>Eukaryota</taxon>
        <taxon>Metazoa</taxon>
        <taxon>Chordata</taxon>
        <taxon>Craniata</taxon>
        <taxon>Vertebrata</taxon>
        <taxon>Euteleostomi</taxon>
        <taxon>Archelosauria</taxon>
        <taxon>Archosauria</taxon>
        <taxon>Dinosauria</taxon>
        <taxon>Saurischia</taxon>
        <taxon>Theropoda</taxon>
        <taxon>Coelurosauria</taxon>
        <taxon>Aves</taxon>
        <taxon>Neognathae</taxon>
        <taxon>Neoaves</taxon>
        <taxon>Charadriiformes</taxon>
        <taxon>Scolopacidae</taxon>
        <taxon>Limosa</taxon>
    </lineage>
</organism>
<dbReference type="GO" id="GO:0005654">
    <property type="term" value="C:nucleoplasm"/>
    <property type="evidence" value="ECO:0007669"/>
    <property type="project" value="UniProtKB-SubCell"/>
</dbReference>
<dbReference type="FunFam" id="3.40.50.300:FF:000582">
    <property type="entry name" value="Midasin"/>
    <property type="match status" value="1"/>
</dbReference>
<dbReference type="GO" id="GO:0000055">
    <property type="term" value="P:ribosomal large subunit export from nucleus"/>
    <property type="evidence" value="ECO:0007669"/>
    <property type="project" value="TreeGrafter"/>
</dbReference>
<proteinExistence type="inferred from homology"/>
<feature type="domain" description="AAA+ ATPase" evidence="10">
    <location>
        <begin position="877"/>
        <end position="1046"/>
    </location>
</feature>
<dbReference type="InterPro" id="IPR003593">
    <property type="entry name" value="AAA+_ATPase"/>
</dbReference>
<dbReference type="Gene3D" id="3.40.50.300">
    <property type="entry name" value="P-loop containing nucleotide triphosphate hydrolases"/>
    <property type="match status" value="5"/>
</dbReference>
<dbReference type="Pfam" id="PF17867">
    <property type="entry name" value="AAA_lid_7"/>
    <property type="match status" value="2"/>
</dbReference>
<evidence type="ECO:0000256" key="4">
    <source>
        <dbReference type="ARBA" id="ARBA00017143"/>
    </source>
</evidence>
<accession>A0A2I0TRS3</accession>
<dbReference type="GO" id="GO:0005730">
    <property type="term" value="C:nucleolus"/>
    <property type="evidence" value="ECO:0007669"/>
    <property type="project" value="UniProtKB-SubCell"/>
</dbReference>
<feature type="compositionally biased region" description="Basic and acidic residues" evidence="9">
    <location>
        <begin position="2494"/>
        <end position="2503"/>
    </location>
</feature>
<dbReference type="Proteomes" id="UP000233556">
    <property type="component" value="Unassembled WGS sequence"/>
</dbReference>
<dbReference type="GO" id="GO:0030687">
    <property type="term" value="C:preribosome, large subunit precursor"/>
    <property type="evidence" value="ECO:0007669"/>
    <property type="project" value="TreeGrafter"/>
</dbReference>
<dbReference type="PANTHER" id="PTHR48103:SF2">
    <property type="entry name" value="MIDASIN"/>
    <property type="match status" value="1"/>
</dbReference>
<dbReference type="GO" id="GO:0000027">
    <property type="term" value="P:ribosomal large subunit assembly"/>
    <property type="evidence" value="ECO:0007669"/>
    <property type="project" value="TreeGrafter"/>
</dbReference>
<dbReference type="FunFam" id="3.40.50.300:FF:000142">
    <property type="entry name" value="Midasin"/>
    <property type="match status" value="1"/>
</dbReference>
<reference evidence="12" key="1">
    <citation type="submission" date="2017-11" db="EMBL/GenBank/DDBJ databases">
        <authorList>
            <person name="Lima N.C."/>
            <person name="Parody-Merino A.M."/>
            <person name="Battley P.F."/>
            <person name="Fidler A.E."/>
            <person name="Prosdocimi F."/>
        </authorList>
    </citation>
    <scope>NUCLEOTIDE SEQUENCE [LARGE SCALE GENOMIC DNA]</scope>
</reference>
<evidence type="ECO:0000259" key="10">
    <source>
        <dbReference type="SMART" id="SM00382"/>
    </source>
</evidence>
<evidence type="ECO:0000256" key="9">
    <source>
        <dbReference type="SAM" id="MobiDB-lite"/>
    </source>
</evidence>
<keyword evidence="5" id="KW-0547">Nucleotide-binding</keyword>
<feature type="compositionally biased region" description="Basic and acidic residues" evidence="9">
    <location>
        <begin position="2526"/>
        <end position="2546"/>
    </location>
</feature>
<evidence type="ECO:0000313" key="12">
    <source>
        <dbReference type="Proteomes" id="UP000233556"/>
    </source>
</evidence>
<evidence type="ECO:0000256" key="3">
    <source>
        <dbReference type="ARBA" id="ARBA00007188"/>
    </source>
</evidence>
<dbReference type="SMART" id="SM00382">
    <property type="entry name" value="AAA"/>
    <property type="match status" value="2"/>
</dbReference>
<feature type="compositionally biased region" description="Basic and acidic residues" evidence="9">
    <location>
        <begin position="2629"/>
        <end position="2672"/>
    </location>
</feature>
<keyword evidence="6" id="KW-0067">ATP-binding</keyword>
<dbReference type="InterPro" id="IPR011704">
    <property type="entry name" value="ATPase_dyneun-rel_AAA"/>
</dbReference>
<dbReference type="InterPro" id="IPR048617">
    <property type="entry name" value="MDN1_AAA_lid_4"/>
</dbReference>
<dbReference type="PANTHER" id="PTHR48103">
    <property type="entry name" value="MIDASIN-RELATED"/>
    <property type="match status" value="1"/>
</dbReference>
<keyword evidence="7" id="KW-0143">Chaperone</keyword>
<comment type="subcellular location">
    <subcellularLocation>
        <location evidence="1">Nucleus</location>
        <location evidence="1">Nucleolus</location>
    </subcellularLocation>
    <subcellularLocation>
        <location evidence="2">Nucleus</location>
        <location evidence="2">Nucleoplasm</location>
    </subcellularLocation>
</comment>
<keyword evidence="8" id="KW-0539">Nucleus</keyword>
<evidence type="ECO:0000256" key="6">
    <source>
        <dbReference type="ARBA" id="ARBA00022840"/>
    </source>
</evidence>
<evidence type="ECO:0000313" key="11">
    <source>
        <dbReference type="EMBL" id="PKU36514.1"/>
    </source>
</evidence>
<dbReference type="Pfam" id="PF21108">
    <property type="entry name" value="MDN1_4th"/>
    <property type="match status" value="1"/>
</dbReference>
<gene>
    <name evidence="11" type="ORF">llap_13182</name>
</gene>
<evidence type="ECO:0000256" key="7">
    <source>
        <dbReference type="ARBA" id="ARBA00023186"/>
    </source>
</evidence>
<sequence length="2734" mass="311054">MIWTQQDRQCILDTLAQLLLDKECTLLIGRQVRPILLDLLERNAEAIKAGGQINHDRHERLCVAMSKLVADHPDVLPYTSNCLALVTCMNDEHKLSFLKKIFNSEELIHFRLKLLEESQLQNVEQALVLANPDSLFWQKEKELQYTQGHIVSGDLSANVVAVCGIVLPRLQLVSEEQTLLGMYRCTDVPGEFVWQPGTLTQAVTKGHWILLEDIDYAPLDVISTLLPLLEKKELLIPGRGDCLKVASGFQFFATRRIFSCGGGWYRQQSSHAALLDKYWTKIHLDNMSKGELKEVEFFCELYKPEILIREQEVAVGRVRLMKKQTQALTVQRSKQTFAATRPSAVLIEQLAVCVDKGEPVLLVGETGTGKTSTVQYLAHITGHHLRVINMNQQSDTADLLGGYKPVDNRLIWLPLRESFEELFSQTFSRKKNQTFLGHIQTCYRQKRWHDLLKLMQHIHKSAINKEAKENASGSPLKEKWEAFGLKLNHAHQQMKMTENALLFAFVEGTLAQAVKKGEWILLDEINLAAAETLEFTELYVEELRNEGDLQVLIMDYLRGLNVNKNTVQGIVNFYLSVRKEAEAKLVDGTGHRPHYSLRTLCRALRFAASNPCSSIQRSLYEVITYIGVCFSILIDAMRKGYWIVLDELNLAPTDVLEALNRLLDDNRELFITETQEVVKAHPRFMLFATQNPPGLYGGRKVLSRAFRNRFVELHFDELPSAELETILHKRCSLPPSYCSKLVKVMLDLQSYRRGSTVFAGKHGFITLRDLFRWAERYRLAEQLEKDYDWLQHLANDGFMLLAGRVRKQEEVDVIQSVLEKHFKKKLYPESLFSGESVKKLLAKSSTRTSVMDRDFNHIVWTQGMRRLAVLVGRALEFGEPVLLVGDTGCGKTTICQIFAALTNQKLYSVNCHLHMETSDFLGGLRPVRQRSKDQEESDGSRLFEWCDGPLVLAIKEEGFFLLDEISLADDSVLERLNSVLEAEKTLVLAEKGGQDDEENEVELLVAGKKFRILATMNPGGDFGKKELSPALRNRFTEIWCPQSNGRDDLIQIVKHNLHPGLSLGGINNQGADVAELMMDFVEWLTNQEFGRQCILSVRDVLSWVNFMNVMVEDESNSAEECSLLYISPMMSFIHAACLVYIDGIGSATLSTLFILQVYVDPLSAEDMEFIGNTLFPAIDKNIIAKMVAFNNTIDKEVMAEKKWGQKGGPWEFNLRDLFRWCQLMLVDQSPGCYDPGQHVFLVYGERMRTREDKEKVISVFRDIFGREAGVYTGTREFHITPYNVQIGYSVLSRGNYIPRPGRSLSLLHHSLQSLESIMKCVHMSWMVILVGPAAVGKTSLVELLAHLTGHRLKIMAMNSAMDTTELLGGFEQVDINRPWQRLLEKVENAVSTLVRDSLLLTEICADDAELVLRAWSSFILNYKPKSLGEGGRSVTAELVSKLEGILVLIQRLNNKINSYSKAGIPSVLDRLNALLEPGGVLTMSERGVIDGTIPTIAPHPNFRTLPLTLQDLQKIMQSTNPESLKFGAVEIDANWMDKMEVLQASVKLFIEKATNQDWTLRVKWLNSLAKNLPQVLDPGSYSCLPHAVVVNLAPFFELWDAFAFHWVKSTQVALSDDDMHDDKLGMECFAQLKVLSKPLNSLELRLVFGESRWQEKMRCLKIAATGWKTKKALLQADGLIIRANHLEDVSLGRLLHERMQRLKEQISSLSRKKAFRPPAPPYDCLYQEAHQYINSIARVSSVQDLLARLLQFLRGERPKSLQAIQNLLNEEASWQQSHHQFRKHLAEEYAVFPDAIVPLQAAILQLQHGMRLVASEVYAVLKSFVRPADLTNLLTSLLTFPSVGHAFPTYLARAEILCSVNSVEVLHGLKKFSLKHSEGESEGVEQPCPTLEQLLMNALLHLRCHVLSRGEMDKKSLQLFRHLCQDFEDITAEPSLEEKMETEDTSEDQLEVDRALLSKSSMQTVMMVHQQLCLNFARSLWYQKSLPSHQAKHYFSTFISCYQTGACLVSQFYPLIGAKMNDSLLGSQLLVSTLLHNTFFEELTSDLVLQQDGPYDFYQHPNIQQVRQCQPVLDNFAKEVNGLLQEWPEHPVLVQCFEMAIFGLTYEACVTFSCWSVSLDNIMKQHVEKSTKHWFSIYQMIEKYVQEQTEANTDEAERMDLKTLVSTLQAFIEGSTLGEFQARLQALLVFHCHVLLMPQVAEKEVLCSILWNLYNYYKQFSECVEARITELRQPIEKELKKFEVVLDEPCRPALVEIGKEEQLDCLEKQEESENKETKVQRLTNTLRKILSARTDVAKRALPEEREDGITFHTESLQYRLPKLTKKMKKMCTTVTENNSFLSLVENLDQFTEDEASFDVIKAGHITKLLDEDLSADLDSLHVQKAISAVSELLENLKSYREDYTSDKHKFFNQSCYLLVRLKPMLCKYSDLILFYLTVSLASHRSTGKLLSVLTSIFTELAQKGFCLPKELLEEEAGEGATQFHDYEDGGIGEGEGKKDVSDKIESEDQASVWVVLCLIQIEDSFQKGEEKEKEDPDSKPDIKGEDNAIEMSEDFEGKMHDGEKEKKENDEDSDEEEELDKQMGNLDNAEADDKLDERLWGDEDEDDDEDASSKTEETGPGMDEEDSELVAKDDNLGTGNKDNKKQPPKDEQEKQQEDDSGNKEKIHEQIDEREYDENEVDPYHGQQEKQPEIEPLDLPDNLNLENDEKSDEEEEGEGTAENLSTDSQTKAKWK</sequence>
<dbReference type="FunFam" id="3.40.50.300:FF:000956">
    <property type="entry name" value="Midasin"/>
    <property type="match status" value="1"/>
</dbReference>